<dbReference type="PROSITE" id="PS51194">
    <property type="entry name" value="HELICASE_CTER"/>
    <property type="match status" value="1"/>
</dbReference>
<dbReference type="Gene3D" id="3.40.50.300">
    <property type="entry name" value="P-loop containing nucleotide triphosphate hydrolases"/>
    <property type="match status" value="2"/>
</dbReference>
<accession>A0A251ZYE1</accession>
<dbReference type="InterPro" id="IPR011545">
    <property type="entry name" value="DEAD/DEAH_box_helicase_dom"/>
</dbReference>
<evidence type="ECO:0000256" key="2">
    <source>
        <dbReference type="ARBA" id="ARBA00022741"/>
    </source>
</evidence>
<dbReference type="CDD" id="cd18791">
    <property type="entry name" value="SF2_C_RHA"/>
    <property type="match status" value="1"/>
</dbReference>
<dbReference type="GO" id="GO:0003724">
    <property type="term" value="F:RNA helicase activity"/>
    <property type="evidence" value="ECO:0007669"/>
    <property type="project" value="UniProtKB-EC"/>
</dbReference>
<dbReference type="SMART" id="SM00490">
    <property type="entry name" value="HELICc"/>
    <property type="match status" value="1"/>
</dbReference>
<reference evidence="9 10" key="1">
    <citation type="submission" date="2014-06" db="EMBL/GenBank/DDBJ databases">
        <authorList>
            <person name="Ju J."/>
            <person name="Zhang J."/>
        </authorList>
    </citation>
    <scope>NUCLEOTIDE SEQUENCE [LARGE SCALE GENOMIC DNA]</scope>
    <source>
        <strain evidence="9">DmW_045</strain>
    </source>
</reference>
<keyword evidence="5" id="KW-0067">ATP-binding</keyword>
<dbReference type="InterPro" id="IPR014001">
    <property type="entry name" value="Helicase_ATP-bd"/>
</dbReference>
<dbReference type="InterPro" id="IPR027417">
    <property type="entry name" value="P-loop_NTPase"/>
</dbReference>
<dbReference type="InterPro" id="IPR007502">
    <property type="entry name" value="Helicase-assoc_dom"/>
</dbReference>
<keyword evidence="2" id="KW-0547">Nucleotide-binding</keyword>
<feature type="domain" description="Helicase ATP-binding" evidence="7">
    <location>
        <begin position="33"/>
        <end position="198"/>
    </location>
</feature>
<dbReference type="SMART" id="SM00487">
    <property type="entry name" value="DEXDc"/>
    <property type="match status" value="1"/>
</dbReference>
<dbReference type="InterPro" id="IPR049614">
    <property type="entry name" value="HrpB_DEXH"/>
</dbReference>
<dbReference type="Pfam" id="PF00270">
    <property type="entry name" value="DEAD"/>
    <property type="match status" value="1"/>
</dbReference>
<evidence type="ECO:0000256" key="3">
    <source>
        <dbReference type="ARBA" id="ARBA00022801"/>
    </source>
</evidence>
<evidence type="ECO:0000256" key="6">
    <source>
        <dbReference type="SAM" id="MobiDB-lite"/>
    </source>
</evidence>
<dbReference type="GO" id="GO:0016787">
    <property type="term" value="F:hydrolase activity"/>
    <property type="evidence" value="ECO:0007669"/>
    <property type="project" value="UniProtKB-KW"/>
</dbReference>
<dbReference type="PIRSF" id="PIRSF005496">
    <property type="entry name" value="ATP_hel_hrpB"/>
    <property type="match status" value="1"/>
</dbReference>
<feature type="region of interest" description="Disordered" evidence="6">
    <location>
        <begin position="834"/>
        <end position="856"/>
    </location>
</feature>
<organism evidence="9 10">
    <name type="scientific">Acetobacter orientalis</name>
    <dbReference type="NCBI Taxonomy" id="146474"/>
    <lineage>
        <taxon>Bacteria</taxon>
        <taxon>Pseudomonadati</taxon>
        <taxon>Pseudomonadota</taxon>
        <taxon>Alphaproteobacteria</taxon>
        <taxon>Acetobacterales</taxon>
        <taxon>Acetobacteraceae</taxon>
        <taxon>Acetobacter</taxon>
    </lineage>
</organism>
<dbReference type="RefSeq" id="WP_086553166.1">
    <property type="nucleotide sequence ID" value="NZ_JOMO01000060.1"/>
</dbReference>
<dbReference type="Proteomes" id="UP000194639">
    <property type="component" value="Unassembled WGS sequence"/>
</dbReference>
<evidence type="ECO:0000259" key="8">
    <source>
        <dbReference type="PROSITE" id="PS51194"/>
    </source>
</evidence>
<dbReference type="Pfam" id="PF04408">
    <property type="entry name" value="WHD_HA2"/>
    <property type="match status" value="1"/>
</dbReference>
<dbReference type="CDD" id="cd17990">
    <property type="entry name" value="DEXHc_HrpB"/>
    <property type="match status" value="1"/>
</dbReference>
<dbReference type="Gene3D" id="1.20.120.1080">
    <property type="match status" value="1"/>
</dbReference>
<evidence type="ECO:0000256" key="1">
    <source>
        <dbReference type="ARBA" id="ARBA00012552"/>
    </source>
</evidence>
<dbReference type="InterPro" id="IPR048333">
    <property type="entry name" value="HA2_WH"/>
</dbReference>
<evidence type="ECO:0000256" key="4">
    <source>
        <dbReference type="ARBA" id="ARBA00022806"/>
    </source>
</evidence>
<dbReference type="Pfam" id="PF00271">
    <property type="entry name" value="Helicase_C"/>
    <property type="match status" value="1"/>
</dbReference>
<dbReference type="GO" id="GO:0005524">
    <property type="term" value="F:ATP binding"/>
    <property type="evidence" value="ECO:0007669"/>
    <property type="project" value="UniProtKB-KW"/>
</dbReference>
<dbReference type="EC" id="3.6.4.13" evidence="1"/>
<keyword evidence="4 9" id="KW-0347">Helicase</keyword>
<dbReference type="InterPro" id="IPR010225">
    <property type="entry name" value="HrpB"/>
</dbReference>
<dbReference type="InterPro" id="IPR001650">
    <property type="entry name" value="Helicase_C-like"/>
</dbReference>
<feature type="domain" description="Helicase C-terminal" evidence="8">
    <location>
        <begin position="225"/>
        <end position="387"/>
    </location>
</feature>
<dbReference type="NCBIfam" id="TIGR01970">
    <property type="entry name" value="DEAH_box_HrpB"/>
    <property type="match status" value="1"/>
</dbReference>
<evidence type="ECO:0000313" key="9">
    <source>
        <dbReference type="EMBL" id="OUI79674.1"/>
    </source>
</evidence>
<comment type="caution">
    <text evidence="9">The sequence shown here is derived from an EMBL/GenBank/DDBJ whole genome shotgun (WGS) entry which is preliminary data.</text>
</comment>
<dbReference type="GO" id="GO:0003676">
    <property type="term" value="F:nucleic acid binding"/>
    <property type="evidence" value="ECO:0007669"/>
    <property type="project" value="InterPro"/>
</dbReference>
<dbReference type="Pfam" id="PF08482">
    <property type="entry name" value="HrpB_C"/>
    <property type="match status" value="1"/>
</dbReference>
<gene>
    <name evidence="9" type="ORF">HK12_12835</name>
</gene>
<proteinExistence type="predicted"/>
<dbReference type="PROSITE" id="PS51192">
    <property type="entry name" value="HELICASE_ATP_BIND_1"/>
    <property type="match status" value="1"/>
</dbReference>
<evidence type="ECO:0000256" key="5">
    <source>
        <dbReference type="ARBA" id="ARBA00022840"/>
    </source>
</evidence>
<dbReference type="SUPFAM" id="SSF52540">
    <property type="entry name" value="P-loop containing nucleoside triphosphate hydrolases"/>
    <property type="match status" value="1"/>
</dbReference>
<keyword evidence="3" id="KW-0378">Hydrolase</keyword>
<dbReference type="PANTHER" id="PTHR43519">
    <property type="entry name" value="ATP-DEPENDENT RNA HELICASE HRPB"/>
    <property type="match status" value="1"/>
</dbReference>
<evidence type="ECO:0000313" key="10">
    <source>
        <dbReference type="Proteomes" id="UP000194639"/>
    </source>
</evidence>
<dbReference type="InterPro" id="IPR013689">
    <property type="entry name" value="RNA_helicase_ATP-dep_HrpB_C"/>
</dbReference>
<evidence type="ECO:0000259" key="7">
    <source>
        <dbReference type="PROSITE" id="PS51192"/>
    </source>
</evidence>
<name>A0A251ZYE1_9PROT</name>
<dbReference type="EMBL" id="JOMO01000060">
    <property type="protein sequence ID" value="OUI79674.1"/>
    <property type="molecule type" value="Genomic_DNA"/>
</dbReference>
<dbReference type="PROSITE" id="PS00690">
    <property type="entry name" value="DEAH_ATP_HELICASE"/>
    <property type="match status" value="1"/>
</dbReference>
<protein>
    <recommendedName>
        <fullName evidence="1">RNA helicase</fullName>
        <ecNumber evidence="1">3.6.4.13</ecNumber>
    </recommendedName>
</protein>
<dbReference type="PANTHER" id="PTHR43519:SF1">
    <property type="entry name" value="ATP-DEPENDENT RNA HELICASE HRPB"/>
    <property type="match status" value="1"/>
</dbReference>
<dbReference type="AlphaFoldDB" id="A0A251ZYE1"/>
<sequence length="856" mass="91866">MPTSSLPAALFSIADGLPVQEALPALFAALERTPTAQQPASAVLVAPPGAGKTTTVPPVLAKATWRKETDRIIMLEPRRLAARAAAQRIASLLGEEAGGFVGYRTRLDAAISERTRIEVLTEGLFLRRVLADPLLENIACVIIDEVHERSLEADLALAFCLDLQRTLRPDLRLVAMSATAETERLAALMHAPVFTSEGRMFPLTVHHAKRDITHVRDIPATTATAIKHALAETEGDILVFLPGTGEIRRTTTLLEGCSATVLPLHGELPPAEQALVLRPGAQGERRVILATSIAETSLTVPGVRVVIDTGFRRAPRFDAGAGLSRLETVRISKAAARQRAGRAGREAPGTAFCLWTTATERGLPQHDRPEILEADLADFVLATALWADTVGEQDTPLPLPDQPPGSAIATAKELLIMLGALNDDGTIAPLGRTMATLGTHPRLAAMMLAATTEEEAALAADLAALLEERDPLRPRMAGRGGPPPVPPSDISLRLDLIAGDNHPDADRGALARIRQAASRFRNRLGLKSRHPAAGDPAALLAAGFPDRIALSRGETGSFRLASGTNAKLRRDDRLAEQKLLAVAGLHLRTSAEIRLAAPLDLSNLPPALLARTKEQVETTLDPTTGNILARRRTRIGCLILRDRTEKVETGNAAALLLMQAKTAPDSALNWSDAARQLQARVELARTLPGGTHGVAEDWPDFSTTALSTSMDDWLAPWVEGLTSVAHLKELDLNTLLRTHLGYARTQWLDTHLPTSLSLPGGSAAVDYTQPVPVAAARAQVFYGTNQTPQLAGGRVPLRLALLSPAGRPQAITADLANFWQGGWADMRRDMRGRYPKHEWPENPSLAPAKPRPARKD</sequence>
<dbReference type="SMART" id="SM00847">
    <property type="entry name" value="HA2"/>
    <property type="match status" value="1"/>
</dbReference>
<dbReference type="InterPro" id="IPR002464">
    <property type="entry name" value="DNA/RNA_helicase_DEAH_CS"/>
</dbReference>